<dbReference type="AlphaFoldDB" id="A0AAD5JYY1"/>
<feature type="compositionally biased region" description="Basic and acidic residues" evidence="1">
    <location>
        <begin position="494"/>
        <end position="505"/>
    </location>
</feature>
<dbReference type="GO" id="GO:0005524">
    <property type="term" value="F:ATP binding"/>
    <property type="evidence" value="ECO:0007669"/>
    <property type="project" value="InterPro"/>
</dbReference>
<feature type="compositionally biased region" description="Basic and acidic residues" evidence="1">
    <location>
        <begin position="65"/>
        <end position="81"/>
    </location>
</feature>
<accession>A0AAD5JYY1</accession>
<feature type="compositionally biased region" description="Basic and acidic residues" evidence="1">
    <location>
        <begin position="178"/>
        <end position="187"/>
    </location>
</feature>
<dbReference type="InterPro" id="IPR003593">
    <property type="entry name" value="AAA+_ATPase"/>
</dbReference>
<feature type="region of interest" description="Disordered" evidence="1">
    <location>
        <begin position="887"/>
        <end position="924"/>
    </location>
</feature>
<dbReference type="EMBL" id="JAIXMP010000016">
    <property type="protein sequence ID" value="KAI9260758.1"/>
    <property type="molecule type" value="Genomic_DNA"/>
</dbReference>
<dbReference type="Pfam" id="PF00004">
    <property type="entry name" value="AAA"/>
    <property type="match status" value="1"/>
</dbReference>
<dbReference type="Proteomes" id="UP001209540">
    <property type="component" value="Unassembled WGS sequence"/>
</dbReference>
<feature type="region of interest" description="Disordered" evidence="1">
    <location>
        <begin position="607"/>
        <end position="629"/>
    </location>
</feature>
<evidence type="ECO:0000313" key="4">
    <source>
        <dbReference type="Proteomes" id="UP001209540"/>
    </source>
</evidence>
<feature type="compositionally biased region" description="Acidic residues" evidence="1">
    <location>
        <begin position="475"/>
        <end position="493"/>
    </location>
</feature>
<feature type="compositionally biased region" description="Low complexity" evidence="1">
    <location>
        <begin position="611"/>
        <end position="625"/>
    </location>
</feature>
<feature type="region of interest" description="Disordered" evidence="1">
    <location>
        <begin position="29"/>
        <end position="98"/>
    </location>
</feature>
<feature type="compositionally biased region" description="Basic residues" evidence="1">
    <location>
        <begin position="82"/>
        <end position="93"/>
    </location>
</feature>
<feature type="region of interest" description="Disordered" evidence="1">
    <location>
        <begin position="645"/>
        <end position="684"/>
    </location>
</feature>
<dbReference type="GO" id="GO:0005634">
    <property type="term" value="C:nucleus"/>
    <property type="evidence" value="ECO:0007669"/>
    <property type="project" value="TreeGrafter"/>
</dbReference>
<keyword evidence="4" id="KW-1185">Reference proteome</keyword>
<reference evidence="3" key="1">
    <citation type="journal article" date="2022" name="IScience">
        <title>Evolution of zygomycete secretomes and the origins of terrestrial fungal ecologies.</title>
        <authorList>
            <person name="Chang Y."/>
            <person name="Wang Y."/>
            <person name="Mondo S."/>
            <person name="Ahrendt S."/>
            <person name="Andreopoulos W."/>
            <person name="Barry K."/>
            <person name="Beard J."/>
            <person name="Benny G.L."/>
            <person name="Blankenship S."/>
            <person name="Bonito G."/>
            <person name="Cuomo C."/>
            <person name="Desiro A."/>
            <person name="Gervers K.A."/>
            <person name="Hundley H."/>
            <person name="Kuo A."/>
            <person name="LaButti K."/>
            <person name="Lang B.F."/>
            <person name="Lipzen A."/>
            <person name="O'Donnell K."/>
            <person name="Pangilinan J."/>
            <person name="Reynolds N."/>
            <person name="Sandor L."/>
            <person name="Smith M.E."/>
            <person name="Tsang A."/>
            <person name="Grigoriev I.V."/>
            <person name="Stajich J.E."/>
            <person name="Spatafora J.W."/>
        </authorList>
    </citation>
    <scope>NUCLEOTIDE SEQUENCE</scope>
    <source>
        <strain evidence="3">RSA 2281</strain>
    </source>
</reference>
<feature type="region of interest" description="Disordered" evidence="1">
    <location>
        <begin position="276"/>
        <end position="339"/>
    </location>
</feature>
<dbReference type="InterPro" id="IPR003959">
    <property type="entry name" value="ATPase_AAA_core"/>
</dbReference>
<dbReference type="GO" id="GO:0016887">
    <property type="term" value="F:ATP hydrolysis activity"/>
    <property type="evidence" value="ECO:0007669"/>
    <property type="project" value="InterPro"/>
</dbReference>
<evidence type="ECO:0000256" key="1">
    <source>
        <dbReference type="SAM" id="MobiDB-lite"/>
    </source>
</evidence>
<dbReference type="SMART" id="SM00382">
    <property type="entry name" value="AAA"/>
    <property type="match status" value="1"/>
</dbReference>
<feature type="compositionally biased region" description="Low complexity" evidence="1">
    <location>
        <begin position="44"/>
        <end position="61"/>
    </location>
</feature>
<reference evidence="3" key="2">
    <citation type="submission" date="2023-02" db="EMBL/GenBank/DDBJ databases">
        <authorList>
            <consortium name="DOE Joint Genome Institute"/>
            <person name="Mondo S.J."/>
            <person name="Chang Y."/>
            <person name="Wang Y."/>
            <person name="Ahrendt S."/>
            <person name="Andreopoulos W."/>
            <person name="Barry K."/>
            <person name="Beard J."/>
            <person name="Benny G.L."/>
            <person name="Blankenship S."/>
            <person name="Bonito G."/>
            <person name="Cuomo C."/>
            <person name="Desiro A."/>
            <person name="Gervers K.A."/>
            <person name="Hundley H."/>
            <person name="Kuo A."/>
            <person name="LaButti K."/>
            <person name="Lang B.F."/>
            <person name="Lipzen A."/>
            <person name="O'Donnell K."/>
            <person name="Pangilinan J."/>
            <person name="Reynolds N."/>
            <person name="Sandor L."/>
            <person name="Smith M.W."/>
            <person name="Tsang A."/>
            <person name="Grigoriev I.V."/>
            <person name="Stajich J.E."/>
            <person name="Spatafora J.W."/>
        </authorList>
    </citation>
    <scope>NUCLEOTIDE SEQUENCE</scope>
    <source>
        <strain evidence="3">RSA 2281</strain>
    </source>
</reference>
<feature type="region of interest" description="Disordered" evidence="1">
    <location>
        <begin position="177"/>
        <end position="201"/>
    </location>
</feature>
<evidence type="ECO:0000313" key="3">
    <source>
        <dbReference type="EMBL" id="KAI9260758.1"/>
    </source>
</evidence>
<feature type="region of interest" description="Disordered" evidence="1">
    <location>
        <begin position="459"/>
        <end position="546"/>
    </location>
</feature>
<feature type="compositionally biased region" description="Basic residues" evidence="1">
    <location>
        <begin position="514"/>
        <end position="543"/>
    </location>
</feature>
<feature type="compositionally biased region" description="Basic and acidic residues" evidence="1">
    <location>
        <begin position="914"/>
        <end position="924"/>
    </location>
</feature>
<organism evidence="3 4">
    <name type="scientific">Phascolomyces articulosus</name>
    <dbReference type="NCBI Taxonomy" id="60185"/>
    <lineage>
        <taxon>Eukaryota</taxon>
        <taxon>Fungi</taxon>
        <taxon>Fungi incertae sedis</taxon>
        <taxon>Mucoromycota</taxon>
        <taxon>Mucoromycotina</taxon>
        <taxon>Mucoromycetes</taxon>
        <taxon>Mucorales</taxon>
        <taxon>Lichtheimiaceae</taxon>
        <taxon>Phascolomyces</taxon>
    </lineage>
</organism>
<dbReference type="SUPFAM" id="SSF52540">
    <property type="entry name" value="P-loop containing nucleoside triphosphate hydrolases"/>
    <property type="match status" value="1"/>
</dbReference>
<dbReference type="GO" id="GO:0003677">
    <property type="term" value="F:DNA binding"/>
    <property type="evidence" value="ECO:0007669"/>
    <property type="project" value="TreeGrafter"/>
</dbReference>
<feature type="region of interest" description="Disordered" evidence="1">
    <location>
        <begin position="379"/>
        <end position="413"/>
    </location>
</feature>
<name>A0AAD5JYY1_9FUNG</name>
<feature type="compositionally biased region" description="Basic and acidic residues" evidence="1">
    <location>
        <begin position="277"/>
        <end position="296"/>
    </location>
</feature>
<protein>
    <recommendedName>
        <fullName evidence="2">AAA+ ATPase domain-containing protein</fullName>
    </recommendedName>
</protein>
<dbReference type="PANTHER" id="PTHR23389">
    <property type="entry name" value="CHROMOSOME TRANSMISSION FIDELITY FACTOR 18"/>
    <property type="match status" value="1"/>
</dbReference>
<dbReference type="Gene3D" id="3.40.50.300">
    <property type="entry name" value="P-loop containing nucleotide triphosphate hydrolases"/>
    <property type="match status" value="1"/>
</dbReference>
<proteinExistence type="predicted"/>
<dbReference type="Gene3D" id="1.10.8.60">
    <property type="match status" value="1"/>
</dbReference>
<comment type="caution">
    <text evidence="3">The sequence shown here is derived from an EMBL/GenBank/DDBJ whole genome shotgun (WGS) entry which is preliminary data.</text>
</comment>
<feature type="domain" description="AAA+ ATPase" evidence="2">
    <location>
        <begin position="544"/>
        <end position="802"/>
    </location>
</feature>
<dbReference type="InterPro" id="IPR027417">
    <property type="entry name" value="P-loop_NTPase"/>
</dbReference>
<evidence type="ECO:0000259" key="2">
    <source>
        <dbReference type="SMART" id="SM00382"/>
    </source>
</evidence>
<feature type="compositionally biased region" description="Acidic residues" evidence="1">
    <location>
        <begin position="379"/>
        <end position="396"/>
    </location>
</feature>
<gene>
    <name evidence="3" type="ORF">BDA99DRAFT_513135</name>
</gene>
<dbReference type="PANTHER" id="PTHR23389:SF21">
    <property type="entry name" value="ATPASE FAMILY AAA DOMAIN-CONTAINING PROTEIN 5"/>
    <property type="match status" value="1"/>
</dbReference>
<sequence length="1235" mass="143502">MTITDANGGGEKALHPFFTKMQPKTTYKVSPTKHFLSPKKNKISTSTTTTVTPTSITSMTTRNKKNNDTMDHQEQQKENKKPRTPRITKKTPPKKQQYTSHFIKARQHQLRQLQQEQKEKLEKYPPEGSTTVAKRYAKYQQVLRDQQRAIEEKQLHEKDKSHLSFEEQLYLDIYGPGESKKNEEEQQKKKKPVYMQKGPTMWPDKEMFEGGHIRQETQVLPTPSSEPMELDHDTSSSMMTKHNTAFWNSSYRRSTSYVRDIAKNQGRTFFESMAVVRSKEQQETRTEKIELQENDQKQYAVRNGITVAKTSRKKQPEPPSKTNKRSNNNNKEEKDQDQEIILLSHADVADLMDRVYQESHWKDTPACQALYQSLFDYEEVDDDNNGDGDDKDDDDLLMDKDNVGGDDWNQLPWTEKHRPTSIIDLLVNQRAHNYLLEWLQQLKVQSPISEEVTATQHQARKRRRRLQQEASPDLAFEELTLDDEELEEEDDEWDYPHSEEKKDDSGSDFEMSGTKKKRQSQRQQYQRKRSRKEHANNKKKKNVRSNLMLVFGPHGVGKTTSVYTAAQQVGYEVFEINPGMRRAGKDLMAAVGEMTKSHQVNFLDHASASLSSSSQQQQQQQQQQQPAEPIIDKSQKDISSMFQKITSPKKRSQEEEKQQDSTNNKKRRMAKESSVVTKKKTKSNGIMSHFGRIKTSRNVSMEEEEDKATSSDWEDDMDYKMHHEQEEVPNQWMKQPLASTKQSLILLEEVDLLFDDDKGFWTAVLELAQTSKRPIIMTCNDTDMVPIEAMKLEKAIEIHPQTTHSLIPYLQLVCFKEGYAVNPMDLFYLVATMGSDLRQLIHTLEVWCKQLNPLSRMNARTRNSGALGATALRRTLSSSSSVVEVKKMVARRKNRRQQQQQEEQQKIEQMTDEDFTKEGKDPPYQKEFRVCPRIFNQYMGTDSQDLVLRMTTMEMERDEPSLLELCQFYQHQQENDASKENDRNGKGKSGKLFTVKQCFNSSDLGIISRGLDTMAFSDTWITRQSNQCQVIMEQATSSEVKDQICGYQGTIQMIGNRIEPELYEVENKIQQLNMKRVAHRKWQVEIQQRAGIWGGLCYNRTTTYNESIEATKRILNWRLVNNPVCSMIMTEYVPYIRAMCQVQQELLLAEQGGNDDNDKDGRRKRALLRKNGFKHKINDESIELLLRKRETCNLTHQWHIQATVYNDRWKDAAKGKKKLKIPKLSFSATQKKNGT</sequence>